<organism evidence="1 2">
    <name type="scientific">Pisolithus tinctorius Marx 270</name>
    <dbReference type="NCBI Taxonomy" id="870435"/>
    <lineage>
        <taxon>Eukaryota</taxon>
        <taxon>Fungi</taxon>
        <taxon>Dikarya</taxon>
        <taxon>Basidiomycota</taxon>
        <taxon>Agaricomycotina</taxon>
        <taxon>Agaricomycetes</taxon>
        <taxon>Agaricomycetidae</taxon>
        <taxon>Boletales</taxon>
        <taxon>Sclerodermatineae</taxon>
        <taxon>Pisolithaceae</taxon>
        <taxon>Pisolithus</taxon>
    </lineage>
</organism>
<dbReference type="Proteomes" id="UP000054217">
    <property type="component" value="Unassembled WGS sequence"/>
</dbReference>
<sequence length="293" mass="33325">MAYRHNNELAHPNLPPASGTMSGIPPCMPTDYSHWQPAYCLPAVDSQHDPNNTAYMQGYPTPGAMTSSPPCLPFPDYPYTYQAPLMAVHHLPLYQNPLMAALQLNAINQTMEATLCQQIQQEQLHCSHLAALLQQECDWGSDEKLALQGGSKDPKTHLPWRQIRLLRNRAAHKRFNLDDMRNTINGLRMMFKNQDLLHLLSEILERASQKDFIDVGTSTFNSKNHDWEPQRKIYPQENMLSLYHSSSQQNKEEKGKGMPLPALTLALLVNLLNFLFNSVKVSPNWHLSTIIVF</sequence>
<protein>
    <submittedName>
        <fullName evidence="1">Uncharacterized protein</fullName>
    </submittedName>
</protein>
<dbReference type="InParanoid" id="A0A0C3JRR5"/>
<keyword evidence="2" id="KW-1185">Reference proteome</keyword>
<evidence type="ECO:0000313" key="1">
    <source>
        <dbReference type="EMBL" id="KIO11823.1"/>
    </source>
</evidence>
<accession>A0A0C3JRR5</accession>
<evidence type="ECO:0000313" key="2">
    <source>
        <dbReference type="Proteomes" id="UP000054217"/>
    </source>
</evidence>
<gene>
    <name evidence="1" type="ORF">M404DRAFT_7168</name>
</gene>
<reference evidence="1 2" key="1">
    <citation type="submission" date="2014-04" db="EMBL/GenBank/DDBJ databases">
        <authorList>
            <consortium name="DOE Joint Genome Institute"/>
            <person name="Kuo A."/>
            <person name="Kohler A."/>
            <person name="Costa M.D."/>
            <person name="Nagy L.G."/>
            <person name="Floudas D."/>
            <person name="Copeland A."/>
            <person name="Barry K.W."/>
            <person name="Cichocki N."/>
            <person name="Veneault-Fourrey C."/>
            <person name="LaButti K."/>
            <person name="Lindquist E.A."/>
            <person name="Lipzen A."/>
            <person name="Lundell T."/>
            <person name="Morin E."/>
            <person name="Murat C."/>
            <person name="Sun H."/>
            <person name="Tunlid A."/>
            <person name="Henrissat B."/>
            <person name="Grigoriev I.V."/>
            <person name="Hibbett D.S."/>
            <person name="Martin F."/>
            <person name="Nordberg H.P."/>
            <person name="Cantor M.N."/>
            <person name="Hua S.X."/>
        </authorList>
    </citation>
    <scope>NUCLEOTIDE SEQUENCE [LARGE SCALE GENOMIC DNA]</scope>
    <source>
        <strain evidence="1 2">Marx 270</strain>
    </source>
</reference>
<dbReference type="AlphaFoldDB" id="A0A0C3JRR5"/>
<dbReference type="HOGENOM" id="CLU_950349_0_0_1"/>
<reference evidence="2" key="2">
    <citation type="submission" date="2015-01" db="EMBL/GenBank/DDBJ databases">
        <title>Evolutionary Origins and Diversification of the Mycorrhizal Mutualists.</title>
        <authorList>
            <consortium name="DOE Joint Genome Institute"/>
            <consortium name="Mycorrhizal Genomics Consortium"/>
            <person name="Kohler A."/>
            <person name="Kuo A."/>
            <person name="Nagy L.G."/>
            <person name="Floudas D."/>
            <person name="Copeland A."/>
            <person name="Barry K.W."/>
            <person name="Cichocki N."/>
            <person name="Veneault-Fourrey C."/>
            <person name="LaButti K."/>
            <person name="Lindquist E.A."/>
            <person name="Lipzen A."/>
            <person name="Lundell T."/>
            <person name="Morin E."/>
            <person name="Murat C."/>
            <person name="Riley R."/>
            <person name="Ohm R."/>
            <person name="Sun H."/>
            <person name="Tunlid A."/>
            <person name="Henrissat B."/>
            <person name="Grigoriev I.V."/>
            <person name="Hibbett D.S."/>
            <person name="Martin F."/>
        </authorList>
    </citation>
    <scope>NUCLEOTIDE SEQUENCE [LARGE SCALE GENOMIC DNA]</scope>
    <source>
        <strain evidence="2">Marx 270</strain>
    </source>
</reference>
<dbReference type="EMBL" id="KN831949">
    <property type="protein sequence ID" value="KIO11823.1"/>
    <property type="molecule type" value="Genomic_DNA"/>
</dbReference>
<name>A0A0C3JRR5_PISTI</name>
<proteinExistence type="predicted"/>